<dbReference type="Proteomes" id="UP000008141">
    <property type="component" value="Unassembled WGS sequence"/>
</dbReference>
<dbReference type="InterPro" id="IPR000782">
    <property type="entry name" value="FAS1_domain"/>
</dbReference>
<dbReference type="GeneID" id="17358640"/>
<dbReference type="Gene3D" id="2.30.180.10">
    <property type="entry name" value="FAS1 domain"/>
    <property type="match status" value="1"/>
</dbReference>
<dbReference type="SMART" id="SM00554">
    <property type="entry name" value="FAS1"/>
    <property type="match status" value="1"/>
</dbReference>
<organism evidence="4">
    <name type="scientific">Chlorella variabilis</name>
    <name type="common">Green alga</name>
    <dbReference type="NCBI Taxonomy" id="554065"/>
    <lineage>
        <taxon>Eukaryota</taxon>
        <taxon>Viridiplantae</taxon>
        <taxon>Chlorophyta</taxon>
        <taxon>core chlorophytes</taxon>
        <taxon>Trebouxiophyceae</taxon>
        <taxon>Chlorellales</taxon>
        <taxon>Chlorellaceae</taxon>
        <taxon>Chlorella clade</taxon>
        <taxon>Chlorella</taxon>
    </lineage>
</organism>
<protein>
    <recommendedName>
        <fullName evidence="2">FAS1 domain-containing protein</fullName>
    </recommendedName>
</protein>
<dbReference type="Gene3D" id="3.50.4.10">
    <property type="entry name" value="Hepatocyte Growth Factor"/>
    <property type="match status" value="1"/>
</dbReference>
<dbReference type="RefSeq" id="XP_005851263.1">
    <property type="nucleotide sequence ID" value="XM_005851201.1"/>
</dbReference>
<gene>
    <name evidence="3" type="ORF">CHLNCDRAFT_138025</name>
</gene>
<feature type="chain" id="PRO_5003155638" description="FAS1 domain-containing protein" evidence="1">
    <location>
        <begin position="20"/>
        <end position="418"/>
    </location>
</feature>
<dbReference type="SUPFAM" id="SSF82153">
    <property type="entry name" value="FAS1 domain"/>
    <property type="match status" value="1"/>
</dbReference>
<dbReference type="OrthoDB" id="505385at2759"/>
<dbReference type="PROSITE" id="PS50213">
    <property type="entry name" value="FAS1"/>
    <property type="match status" value="1"/>
</dbReference>
<evidence type="ECO:0000313" key="3">
    <source>
        <dbReference type="EMBL" id="EFN59161.1"/>
    </source>
</evidence>
<dbReference type="eggNOG" id="ENOG502SVCI">
    <property type="taxonomic scope" value="Eukaryota"/>
</dbReference>
<proteinExistence type="predicted"/>
<evidence type="ECO:0000259" key="2">
    <source>
        <dbReference type="PROSITE" id="PS50213"/>
    </source>
</evidence>
<keyword evidence="4" id="KW-1185">Reference proteome</keyword>
<feature type="signal peptide" evidence="1">
    <location>
        <begin position="1"/>
        <end position="19"/>
    </location>
</feature>
<dbReference type="EMBL" id="GL433836">
    <property type="protein sequence ID" value="EFN59161.1"/>
    <property type="molecule type" value="Genomic_DNA"/>
</dbReference>
<dbReference type="InParanoid" id="E1Z532"/>
<dbReference type="KEGG" id="cvr:CHLNCDRAFT_138025"/>
<dbReference type="AlphaFoldDB" id="E1Z532"/>
<dbReference type="InterPro" id="IPR036378">
    <property type="entry name" value="FAS1_dom_sf"/>
</dbReference>
<reference evidence="3 4" key="1">
    <citation type="journal article" date="2010" name="Plant Cell">
        <title>The Chlorella variabilis NC64A genome reveals adaptation to photosymbiosis, coevolution with viruses, and cryptic sex.</title>
        <authorList>
            <person name="Blanc G."/>
            <person name="Duncan G."/>
            <person name="Agarkova I."/>
            <person name="Borodovsky M."/>
            <person name="Gurnon J."/>
            <person name="Kuo A."/>
            <person name="Lindquist E."/>
            <person name="Lucas S."/>
            <person name="Pangilinan J."/>
            <person name="Polle J."/>
            <person name="Salamov A."/>
            <person name="Terry A."/>
            <person name="Yamada T."/>
            <person name="Dunigan D.D."/>
            <person name="Grigoriev I.V."/>
            <person name="Claverie J.M."/>
            <person name="Van Etten J.L."/>
        </authorList>
    </citation>
    <scope>NUCLEOTIDE SEQUENCE [LARGE SCALE GENOMIC DNA]</scope>
    <source>
        <strain evidence="3 4">NC64A</strain>
    </source>
</reference>
<accession>E1Z532</accession>
<evidence type="ECO:0000313" key="4">
    <source>
        <dbReference type="Proteomes" id="UP000008141"/>
    </source>
</evidence>
<keyword evidence="1" id="KW-0732">Signal</keyword>
<evidence type="ECO:0000256" key="1">
    <source>
        <dbReference type="SAM" id="SignalP"/>
    </source>
</evidence>
<feature type="domain" description="FAS1" evidence="2">
    <location>
        <begin position="116"/>
        <end position="267"/>
    </location>
</feature>
<dbReference type="Pfam" id="PF02469">
    <property type="entry name" value="Fasciclin"/>
    <property type="match status" value="1"/>
</dbReference>
<name>E1Z532_CHLVA</name>
<sequence>MRGLLGVALVAGLLVCCHAGSGKDVWGIDTLINYPSGEERKTVPVQANDDAAPAPIDLKCQCSDADPRGEATQSISYTCLYQRHYGNCNQAYMFDANAELAPEGFCQMSCSRCSCCQPAHDVLAQLGATRFLQAANATSPGLTALLLNPGFTGTLLVPTDAAFDAALAKYQGLLQNPAALQQLLKFHILPPEPVRRGLWTSPFLSLGPKLYTLYDGPQTLSTPRFALPPGVTWEGGIAGFAIQSPFSSASSDVPACKAYIALIDSVLLPFDPAAVLPTDFTAAAAMLGARGCGVQPNAMIAGQEVKPGAANRQATIGACCDSCAATPGCNAWRYCSQKGGCAMPDRTTFPYGYCALLRSPEVAVGQAPAYLDFSSVTVPLASGFVIASQAAAAVAPPALAQPAVVQAASGGGRRLLQG</sequence>